<feature type="compositionally biased region" description="Polar residues" evidence="10">
    <location>
        <begin position="446"/>
        <end position="464"/>
    </location>
</feature>
<gene>
    <name evidence="11" type="primary">CSON011046</name>
</gene>
<evidence type="ECO:0000256" key="1">
    <source>
        <dbReference type="ARBA" id="ARBA00004114"/>
    </source>
</evidence>
<evidence type="ECO:0000256" key="8">
    <source>
        <dbReference type="ARBA" id="ARBA00023242"/>
    </source>
</evidence>
<evidence type="ECO:0000256" key="2">
    <source>
        <dbReference type="ARBA" id="ARBA00004123"/>
    </source>
</evidence>
<comment type="subcellular location">
    <subcellularLocation>
        <location evidence="1">Cytoplasm</location>
        <location evidence="1">Cytoskeleton</location>
        <location evidence="1">Microtubule organizing center</location>
        <location evidence="1">Centrosome</location>
        <location evidence="1">Centriole</location>
    </subcellularLocation>
    <subcellularLocation>
        <location evidence="2">Nucleus</location>
    </subcellularLocation>
</comment>
<dbReference type="PANTHER" id="PTHR32078:SF1">
    <property type="entry name" value="NUCLEAR PROTEIN MDM1"/>
    <property type="match status" value="1"/>
</dbReference>
<dbReference type="PANTHER" id="PTHR32078">
    <property type="entry name" value="NUCLEAR PROTEIN MDM1"/>
    <property type="match status" value="1"/>
</dbReference>
<feature type="compositionally biased region" description="Basic and acidic residues" evidence="10">
    <location>
        <begin position="89"/>
        <end position="111"/>
    </location>
</feature>
<evidence type="ECO:0000256" key="5">
    <source>
        <dbReference type="ARBA" id="ARBA00022490"/>
    </source>
</evidence>
<proteinExistence type="inferred from homology"/>
<feature type="compositionally biased region" description="Polar residues" evidence="10">
    <location>
        <begin position="536"/>
        <end position="556"/>
    </location>
</feature>
<keyword evidence="5" id="KW-0963">Cytoplasm</keyword>
<feature type="compositionally biased region" description="Polar residues" evidence="10">
    <location>
        <begin position="472"/>
        <end position="482"/>
    </location>
</feature>
<feature type="compositionally biased region" description="Low complexity" evidence="10">
    <location>
        <begin position="799"/>
        <end position="810"/>
    </location>
</feature>
<feature type="compositionally biased region" description="Polar residues" evidence="10">
    <location>
        <begin position="623"/>
        <end position="634"/>
    </location>
</feature>
<evidence type="ECO:0000256" key="10">
    <source>
        <dbReference type="SAM" id="MobiDB-lite"/>
    </source>
</evidence>
<evidence type="ECO:0000256" key="9">
    <source>
        <dbReference type="ARBA" id="ARBA00045771"/>
    </source>
</evidence>
<feature type="region of interest" description="Disordered" evidence="10">
    <location>
        <begin position="591"/>
        <end position="654"/>
    </location>
</feature>
<reference evidence="11" key="1">
    <citation type="submission" date="2018-07" db="EMBL/GenBank/DDBJ databases">
        <authorList>
            <person name="Quirk P.G."/>
            <person name="Krulwich T.A."/>
        </authorList>
    </citation>
    <scope>NUCLEOTIDE SEQUENCE</scope>
</reference>
<evidence type="ECO:0000256" key="3">
    <source>
        <dbReference type="ARBA" id="ARBA00010494"/>
    </source>
</evidence>
<evidence type="ECO:0000313" key="11">
    <source>
        <dbReference type="EMBL" id="SSX24613.1"/>
    </source>
</evidence>
<feature type="region of interest" description="Disordered" evidence="10">
    <location>
        <begin position="762"/>
        <end position="837"/>
    </location>
</feature>
<feature type="compositionally biased region" description="Polar residues" evidence="10">
    <location>
        <begin position="426"/>
        <end position="437"/>
    </location>
</feature>
<dbReference type="AlphaFoldDB" id="A0A336M6Y8"/>
<dbReference type="GO" id="GO:0005874">
    <property type="term" value="C:microtubule"/>
    <property type="evidence" value="ECO:0007669"/>
    <property type="project" value="UniProtKB-KW"/>
</dbReference>
<evidence type="ECO:0000256" key="7">
    <source>
        <dbReference type="ARBA" id="ARBA00023212"/>
    </source>
</evidence>
<sequence length="837" mass="92108">MIGSFWNLCRACPSMPVDKLHSEYKSTYRWHEFSGPEVVRKPPVPNQFASSKDHFFSKSTENEKPIEATSGPINEPPLPRRKKNPELAYRSHEFIGGIDRTDSANRARSGERGTPSRRSKSEGPPVPNGRCVSGFVGGLGGGAEDHVGKTTGKAGESNGLLRKTIEKLSTEYRIQFVWPNVRRAITGGSADRADPPRKSISMGAIKSAHTYNIPTVHKKRTTNEKEGAQLTAPHELEPLFRDEPDTKHEKRHIRPNNYQFDKEKFGFEPEAKAGAKIANGIVLNHDNNKNWVKEVLELRKKAGEYKTRAWGIEINPELAKKQAEVFDQISRRSSLSALSLEPAIKPLQNGTKDESSKKDDKPPRPRIPGQARPVGMDRSFPDGLLIRAKIDNVRYHLGKNLDDNDIALLISPTREKLMPAIPKGSPQKTAKTISPRSSPKKRVKEFNSNLVRSQSVGPTVSDRSGSPKKQARSGSTFNTLSGMKSAKRTPVSTPTVTAPDGRRPRPTTLSTTKQSRKIKSRSLPPSSRVYSAPPLGTNNKSSNASSLPLTKQNLTLPLNSRHVSKKPQHSIETINELNAKHVPNYLKKTKASAIKGSAGTQQRKNLEQKHKMAAETDDEHDTASGTTTGPSSLQHPDIEHIIKSPPEPTRVKSPEQIIMRSPDPVNWTVPLDTGKTFTVTQNVREGDTSIRPHSEFKASTPLGNAPIMALIANSAPPSLDEQHKLMTTRSYSCPDENSRALTDQLSTASTISNPSTTTIASTVPAAAEKPADKPVPGNTIRCLEDPKFTADINSPLPPTTTTRPLTSTTSNEVVDEARDRFDRYWSKPDTDSKEAEK</sequence>
<feature type="compositionally biased region" description="Basic and acidic residues" evidence="10">
    <location>
        <begin position="351"/>
        <end position="363"/>
    </location>
</feature>
<comment type="similarity">
    <text evidence="3">Belongs to the MDM1 family.</text>
</comment>
<dbReference type="GO" id="GO:0008017">
    <property type="term" value="F:microtubule binding"/>
    <property type="evidence" value="ECO:0007669"/>
    <property type="project" value="InterPro"/>
</dbReference>
<dbReference type="EMBL" id="UFQT01000467">
    <property type="protein sequence ID" value="SSX24613.1"/>
    <property type="molecule type" value="Genomic_DNA"/>
</dbReference>
<comment type="function">
    <text evidence="9">Microtubule-binding protein that negatively regulates centriole duplication. Binds to and stabilizes microtubules.</text>
</comment>
<accession>A0A336M6Y8</accession>
<dbReference type="VEuPathDB" id="VectorBase:CSON011046"/>
<dbReference type="InterPro" id="IPR029136">
    <property type="entry name" value="MDM1"/>
</dbReference>
<feature type="region of interest" description="Disordered" evidence="10">
    <location>
        <begin position="418"/>
        <end position="556"/>
    </location>
</feature>
<keyword evidence="6" id="KW-0493">Microtubule</keyword>
<keyword evidence="7" id="KW-0206">Cytoskeleton</keyword>
<feature type="compositionally biased region" description="Basic and acidic residues" evidence="10">
    <location>
        <begin position="815"/>
        <end position="837"/>
    </location>
</feature>
<feature type="region of interest" description="Disordered" evidence="10">
    <location>
        <begin position="50"/>
        <end position="137"/>
    </location>
</feature>
<keyword evidence="8" id="KW-0539">Nucleus</keyword>
<name>A0A336M6Y8_CULSO</name>
<feature type="compositionally biased region" description="Basic and acidic residues" evidence="10">
    <location>
        <begin position="51"/>
        <end position="66"/>
    </location>
</feature>
<dbReference type="GO" id="GO:0046600">
    <property type="term" value="P:negative regulation of centriole replication"/>
    <property type="evidence" value="ECO:0007669"/>
    <property type="project" value="InterPro"/>
</dbReference>
<evidence type="ECO:0000256" key="6">
    <source>
        <dbReference type="ARBA" id="ARBA00022701"/>
    </source>
</evidence>
<protein>
    <recommendedName>
        <fullName evidence="4">Nuclear protein MDM1</fullName>
    </recommendedName>
</protein>
<evidence type="ECO:0000256" key="4">
    <source>
        <dbReference type="ARBA" id="ARBA00013508"/>
    </source>
</evidence>
<feature type="region of interest" description="Disordered" evidence="10">
    <location>
        <begin position="341"/>
        <end position="378"/>
    </location>
</feature>
<dbReference type="GO" id="GO:0005814">
    <property type="term" value="C:centriole"/>
    <property type="evidence" value="ECO:0007669"/>
    <property type="project" value="UniProtKB-SubCell"/>
</dbReference>
<feature type="compositionally biased region" description="Basic and acidic residues" evidence="10">
    <location>
        <begin position="604"/>
        <end position="614"/>
    </location>
</feature>
<dbReference type="Pfam" id="PF15501">
    <property type="entry name" value="MDM1"/>
    <property type="match status" value="1"/>
</dbReference>
<organism evidence="11">
    <name type="scientific">Culicoides sonorensis</name>
    <name type="common">Biting midge</name>
    <dbReference type="NCBI Taxonomy" id="179676"/>
    <lineage>
        <taxon>Eukaryota</taxon>
        <taxon>Metazoa</taxon>
        <taxon>Ecdysozoa</taxon>
        <taxon>Arthropoda</taxon>
        <taxon>Hexapoda</taxon>
        <taxon>Insecta</taxon>
        <taxon>Pterygota</taxon>
        <taxon>Neoptera</taxon>
        <taxon>Endopterygota</taxon>
        <taxon>Diptera</taxon>
        <taxon>Nematocera</taxon>
        <taxon>Chironomoidea</taxon>
        <taxon>Ceratopogonidae</taxon>
        <taxon>Ceratopogoninae</taxon>
        <taxon>Culicoides</taxon>
        <taxon>Monoculicoides</taxon>
    </lineage>
</organism>
<dbReference type="GO" id="GO:0005634">
    <property type="term" value="C:nucleus"/>
    <property type="evidence" value="ECO:0007669"/>
    <property type="project" value="UniProtKB-SubCell"/>
</dbReference>